<gene>
    <name evidence="1" type="ORF">SSCH_1060005</name>
</gene>
<dbReference type="OrthoDB" id="1684750at2"/>
<protein>
    <recommendedName>
        <fullName evidence="3">DUF2281 domain-containing protein</fullName>
    </recommendedName>
</protein>
<sequence length="68" mass="7759">MDSLREKLIELIKVLPEDRLQIVLDFVNHINQNSFVGEDFDELQMDTEIGDITSPALMNKNGSREPSV</sequence>
<evidence type="ECO:0008006" key="3">
    <source>
        <dbReference type="Google" id="ProtNLM"/>
    </source>
</evidence>
<keyword evidence="2" id="KW-1185">Reference proteome</keyword>
<accession>A0A0B7MGV8</accession>
<reference evidence="2" key="1">
    <citation type="submission" date="2015-01" db="EMBL/GenBank/DDBJ databases">
        <authorList>
            <person name="Manzoor Shahid"/>
            <person name="Zubair Saima"/>
        </authorList>
    </citation>
    <scope>NUCLEOTIDE SEQUENCE [LARGE SCALE GENOMIC DNA]</scope>
    <source>
        <strain evidence="2">Sp3</strain>
    </source>
</reference>
<proteinExistence type="predicted"/>
<dbReference type="Proteomes" id="UP000046155">
    <property type="component" value="Unassembled WGS sequence"/>
</dbReference>
<name>A0A0B7MGV8_9FIRM</name>
<dbReference type="AlphaFoldDB" id="A0A0B7MGV8"/>
<evidence type="ECO:0000313" key="1">
    <source>
        <dbReference type="EMBL" id="CEO87463.1"/>
    </source>
</evidence>
<dbReference type="EMBL" id="CDRZ01000009">
    <property type="protein sequence ID" value="CEO87463.1"/>
    <property type="molecule type" value="Genomic_DNA"/>
</dbReference>
<organism evidence="1 2">
    <name type="scientific">Syntrophaceticus schinkii</name>
    <dbReference type="NCBI Taxonomy" id="499207"/>
    <lineage>
        <taxon>Bacteria</taxon>
        <taxon>Bacillati</taxon>
        <taxon>Bacillota</taxon>
        <taxon>Clostridia</taxon>
        <taxon>Thermoanaerobacterales</taxon>
        <taxon>Thermoanaerobacterales Family III. Incertae Sedis</taxon>
        <taxon>Syntrophaceticus</taxon>
    </lineage>
</organism>
<dbReference type="RefSeq" id="WP_044663833.1">
    <property type="nucleotide sequence ID" value="NZ_CDRZ01000009.1"/>
</dbReference>
<evidence type="ECO:0000313" key="2">
    <source>
        <dbReference type="Proteomes" id="UP000046155"/>
    </source>
</evidence>